<gene>
    <name evidence="1" type="ORF">PGIGA_G00091400</name>
</gene>
<organism evidence="1 2">
    <name type="scientific">Pangasianodon gigas</name>
    <name type="common">Mekong giant catfish</name>
    <name type="synonym">Pangasius gigas</name>
    <dbReference type="NCBI Taxonomy" id="30993"/>
    <lineage>
        <taxon>Eukaryota</taxon>
        <taxon>Metazoa</taxon>
        <taxon>Chordata</taxon>
        <taxon>Craniata</taxon>
        <taxon>Vertebrata</taxon>
        <taxon>Euteleostomi</taxon>
        <taxon>Actinopterygii</taxon>
        <taxon>Neopterygii</taxon>
        <taxon>Teleostei</taxon>
        <taxon>Ostariophysi</taxon>
        <taxon>Siluriformes</taxon>
        <taxon>Pangasiidae</taxon>
        <taxon>Pangasianodon</taxon>
    </lineage>
</organism>
<name>A0ACC5XCG2_PANGG</name>
<comment type="caution">
    <text evidence="1">The sequence shown here is derived from an EMBL/GenBank/DDBJ whole genome shotgun (WGS) entry which is preliminary data.</text>
</comment>
<proteinExistence type="predicted"/>
<dbReference type="Proteomes" id="UP000829447">
    <property type="component" value="Linkage Group LG18"/>
</dbReference>
<protein>
    <submittedName>
        <fullName evidence="1">Uncharacterized protein</fullName>
    </submittedName>
</protein>
<accession>A0ACC5XCG2</accession>
<evidence type="ECO:0000313" key="1">
    <source>
        <dbReference type="EMBL" id="MCI4388897.1"/>
    </source>
</evidence>
<reference evidence="1 2" key="1">
    <citation type="journal article" date="2022" name="bioRxiv">
        <title>An ancient truncated duplication of the anti-Mullerian hormone receptor type 2 gene is a potential conserved master sex determinant in the Pangasiidae catfish family.</title>
        <authorList>
            <person name="Wen M."/>
            <person name="Pan Q."/>
            <person name="Jouanno E."/>
            <person name="Montfort J."/>
            <person name="Zahm M."/>
            <person name="Cabau C."/>
            <person name="Klopp C."/>
            <person name="Iampietro C."/>
            <person name="Roques C."/>
            <person name="Bouchez O."/>
            <person name="Castinel A."/>
            <person name="Donnadieu C."/>
            <person name="Parrinello H."/>
            <person name="Poncet C."/>
            <person name="Belmonte E."/>
            <person name="Gautier V."/>
            <person name="Avarre J.-C."/>
            <person name="Dugue R."/>
            <person name="Gustiano R."/>
            <person name="Ha T.T.T."/>
            <person name="Campet M."/>
            <person name="Sriphairoj K."/>
            <person name="Ribolli J."/>
            <person name="de Almeida F.L."/>
            <person name="Desvignes T."/>
            <person name="Postlethwait J.H."/>
            <person name="Bucao C.F."/>
            <person name="Robinson-Rechavi M."/>
            <person name="Bobe J."/>
            <person name="Herpin A."/>
            <person name="Guiguen Y."/>
        </authorList>
    </citation>
    <scope>NUCLEOTIDE SEQUENCE [LARGE SCALE GENOMIC DNA]</scope>
    <source>
        <strain evidence="1">YG-Dec2019</strain>
    </source>
</reference>
<dbReference type="EMBL" id="CM040471">
    <property type="protein sequence ID" value="MCI4388897.1"/>
    <property type="molecule type" value="Genomic_DNA"/>
</dbReference>
<keyword evidence="2" id="KW-1185">Reference proteome</keyword>
<sequence>MQMGMAWSRSDSFNRTRAVGVRGLSNCSLSCCVNALLQSFAATTELQELLSRWQPSKESDAYNVPLELKRALEAMKNKSQASPHLDFLECLHHNRICRLTQHDADEVFHATLNLIQKQMSDQQIAAEIKNLYMTEVEVCTQCLGCENVHRVPNLFLSLPLYLQEDETTTLDCLKMSFESQKLEGSEAFYCVKCEVKTPSVQGSKLVSLPSILCFNLKRFRNNSGFTRKLDTKVSFPETINMAEMIPEEHSQVSESRYKLYAVIVHSGTAMMGHYTAYIYSTDCKWYYIDDSHVFQVSWEEVQKTYGGRGRFRDTAYMLLYRTLSSEKPKNP</sequence>
<evidence type="ECO:0000313" key="2">
    <source>
        <dbReference type="Proteomes" id="UP000829447"/>
    </source>
</evidence>